<evidence type="ECO:0000313" key="1">
    <source>
        <dbReference type="EMBL" id="KAF7783591.1"/>
    </source>
</evidence>
<name>A0A8T0C2R1_9GAMM</name>
<protein>
    <submittedName>
        <fullName evidence="1">Uncharacterized protein</fullName>
    </submittedName>
</protein>
<organism evidence="1 2">
    <name type="scientific">Pseudoalteromonas rubra</name>
    <dbReference type="NCBI Taxonomy" id="43658"/>
    <lineage>
        <taxon>Bacteria</taxon>
        <taxon>Pseudomonadati</taxon>
        <taxon>Pseudomonadota</taxon>
        <taxon>Gammaproteobacteria</taxon>
        <taxon>Alteromonadales</taxon>
        <taxon>Pseudoalteromonadaceae</taxon>
        <taxon>Pseudoalteromonas</taxon>
    </lineage>
</organism>
<comment type="caution">
    <text evidence="1">The sequence shown here is derived from an EMBL/GenBank/DDBJ whole genome shotgun (WGS) entry which is preliminary data.</text>
</comment>
<reference evidence="1 2" key="1">
    <citation type="journal article" date="2012" name="J. Bacteriol.">
        <title>Genome sequence of the cycloprodigiosin-producing bacterial strain Pseudoalteromonas rubra ATCC 29570(T).</title>
        <authorList>
            <person name="Xie B.B."/>
            <person name="Shu Y.L."/>
            <person name="Qin Q.L."/>
            <person name="Rong J.C."/>
            <person name="Zhang X.Y."/>
            <person name="Chen X.L."/>
            <person name="Zhou B.C."/>
            <person name="Zhang Y.Z."/>
        </authorList>
    </citation>
    <scope>NUCLEOTIDE SEQUENCE [LARGE SCALE GENOMIC DNA]</scope>
    <source>
        <strain evidence="1 2">DSM 6842</strain>
    </source>
</reference>
<gene>
    <name evidence="1" type="ORF">PRUB_a3403</name>
</gene>
<dbReference type="AlphaFoldDB" id="A0A8T0C2R1"/>
<proteinExistence type="predicted"/>
<evidence type="ECO:0000313" key="2">
    <source>
        <dbReference type="Proteomes" id="UP000016480"/>
    </source>
</evidence>
<dbReference type="Proteomes" id="UP000016480">
    <property type="component" value="Unassembled WGS sequence"/>
</dbReference>
<sequence>MGVSLLFDRPEIGLASRNDENTLVTVTEFNGVATPYTNLLN</sequence>
<dbReference type="EMBL" id="AHCD03000043">
    <property type="protein sequence ID" value="KAF7783591.1"/>
    <property type="molecule type" value="Genomic_DNA"/>
</dbReference>
<accession>A0A8T0C2R1</accession>